<name>A0A1F5G1Z8_9BACT</name>
<reference evidence="2 3" key="1">
    <citation type="journal article" date="2016" name="Nat. Commun.">
        <title>Thousands of microbial genomes shed light on interconnected biogeochemical processes in an aquifer system.</title>
        <authorList>
            <person name="Anantharaman K."/>
            <person name="Brown C.T."/>
            <person name="Hug L.A."/>
            <person name="Sharon I."/>
            <person name="Castelle C.J."/>
            <person name="Probst A.J."/>
            <person name="Thomas B.C."/>
            <person name="Singh A."/>
            <person name="Wilkins M.J."/>
            <person name="Karaoz U."/>
            <person name="Brodie E.L."/>
            <person name="Williams K.H."/>
            <person name="Hubbard S.S."/>
            <person name="Banfield J.F."/>
        </authorList>
    </citation>
    <scope>NUCLEOTIDE SEQUENCE [LARGE SCALE GENOMIC DNA]</scope>
</reference>
<feature type="transmembrane region" description="Helical" evidence="1">
    <location>
        <begin position="101"/>
        <end position="120"/>
    </location>
</feature>
<organism evidence="2 3">
    <name type="scientific">Candidatus Curtissbacteria bacterium RBG_16_39_7</name>
    <dbReference type="NCBI Taxonomy" id="1797707"/>
    <lineage>
        <taxon>Bacteria</taxon>
        <taxon>Candidatus Curtissiibacteriota</taxon>
    </lineage>
</organism>
<protein>
    <submittedName>
        <fullName evidence="2">Uncharacterized protein</fullName>
    </submittedName>
</protein>
<proteinExistence type="predicted"/>
<sequence length="142" mass="16297">MALSTNYWISRAIGWKVTDKILGEKESKEARNLAKSISLAKIFGLRWILPLTAVGVDVVSYAAGLARLPFGKFYLASIIPWSVINVIFFLSTNYVKEHATLLFFLPAFILLITPWSIIYLTRQKVHIKGRNLFFNFFRILKK</sequence>
<feature type="transmembrane region" description="Helical" evidence="1">
    <location>
        <begin position="47"/>
        <end position="66"/>
    </location>
</feature>
<keyword evidence="1" id="KW-0812">Transmembrane</keyword>
<dbReference type="AlphaFoldDB" id="A0A1F5G1Z8"/>
<dbReference type="EMBL" id="MFAV01000041">
    <property type="protein sequence ID" value="OGD85901.1"/>
    <property type="molecule type" value="Genomic_DNA"/>
</dbReference>
<comment type="caution">
    <text evidence="2">The sequence shown here is derived from an EMBL/GenBank/DDBJ whole genome shotgun (WGS) entry which is preliminary data.</text>
</comment>
<evidence type="ECO:0000256" key="1">
    <source>
        <dbReference type="SAM" id="Phobius"/>
    </source>
</evidence>
<evidence type="ECO:0000313" key="3">
    <source>
        <dbReference type="Proteomes" id="UP000176628"/>
    </source>
</evidence>
<feature type="transmembrane region" description="Helical" evidence="1">
    <location>
        <begin position="73"/>
        <end position="95"/>
    </location>
</feature>
<accession>A0A1F5G1Z8</accession>
<keyword evidence="1" id="KW-1133">Transmembrane helix</keyword>
<keyword evidence="1" id="KW-0472">Membrane</keyword>
<dbReference type="Proteomes" id="UP000176628">
    <property type="component" value="Unassembled WGS sequence"/>
</dbReference>
<gene>
    <name evidence="2" type="ORF">A2Z23_03000</name>
</gene>
<evidence type="ECO:0000313" key="2">
    <source>
        <dbReference type="EMBL" id="OGD85901.1"/>
    </source>
</evidence>